<dbReference type="InterPro" id="IPR036397">
    <property type="entry name" value="RNaseH_sf"/>
</dbReference>
<dbReference type="Pfam" id="PF13976">
    <property type="entry name" value="gag_pre-integrs"/>
    <property type="match status" value="1"/>
</dbReference>
<evidence type="ECO:0000259" key="5">
    <source>
        <dbReference type="PROSITE" id="PS50994"/>
    </source>
</evidence>
<accession>A0A803NGE1</accession>
<feature type="domain" description="CCHC-type" evidence="4">
    <location>
        <begin position="283"/>
        <end position="296"/>
    </location>
</feature>
<keyword evidence="1" id="KW-0378">Hydrolase</keyword>
<dbReference type="GO" id="GO:0004190">
    <property type="term" value="F:aspartic-type endopeptidase activity"/>
    <property type="evidence" value="ECO:0007669"/>
    <property type="project" value="UniProtKB-KW"/>
</dbReference>
<protein>
    <recommendedName>
        <fullName evidence="8">Retrovirus-related Pol polyprotein from transposon TNT 1-94</fullName>
    </recommendedName>
</protein>
<keyword evidence="2" id="KW-0863">Zinc-finger</keyword>
<dbReference type="EnsemblPlants" id="evm.model.01.1284">
    <property type="protein sequence ID" value="cds.evm.model.01.1284"/>
    <property type="gene ID" value="evm.TU.01.1284"/>
</dbReference>
<dbReference type="InterPro" id="IPR043502">
    <property type="entry name" value="DNA/RNA_pol_sf"/>
</dbReference>
<reference evidence="6" key="1">
    <citation type="submission" date="2018-11" db="EMBL/GenBank/DDBJ databases">
        <authorList>
            <person name="Grassa J C."/>
        </authorList>
    </citation>
    <scope>NUCLEOTIDE SEQUENCE [LARGE SCALE GENOMIC DNA]</scope>
</reference>
<dbReference type="Proteomes" id="UP000596661">
    <property type="component" value="Chromosome 1"/>
</dbReference>
<dbReference type="GO" id="GO:0008270">
    <property type="term" value="F:zinc ion binding"/>
    <property type="evidence" value="ECO:0007669"/>
    <property type="project" value="UniProtKB-KW"/>
</dbReference>
<dbReference type="PANTHER" id="PTHR11439">
    <property type="entry name" value="GAG-POL-RELATED RETROTRANSPOSON"/>
    <property type="match status" value="1"/>
</dbReference>
<dbReference type="InterPro" id="IPR001878">
    <property type="entry name" value="Znf_CCHC"/>
</dbReference>
<dbReference type="InterPro" id="IPR054722">
    <property type="entry name" value="PolX-like_BBD"/>
</dbReference>
<evidence type="ECO:0008006" key="8">
    <source>
        <dbReference type="Google" id="ProtNLM"/>
    </source>
</evidence>
<keyword evidence="7" id="KW-1185">Reference proteome</keyword>
<dbReference type="Pfam" id="PF14223">
    <property type="entry name" value="Retrotran_gag_2"/>
    <property type="match status" value="1"/>
</dbReference>
<dbReference type="InterPro" id="IPR012337">
    <property type="entry name" value="RNaseH-like_sf"/>
</dbReference>
<reference evidence="6" key="2">
    <citation type="submission" date="2021-03" db="UniProtKB">
        <authorList>
            <consortium name="EnsemblPlants"/>
        </authorList>
    </citation>
    <scope>IDENTIFICATION</scope>
</reference>
<evidence type="ECO:0000256" key="3">
    <source>
        <dbReference type="SAM" id="MobiDB-lite"/>
    </source>
</evidence>
<keyword evidence="1" id="KW-0064">Aspartyl protease</keyword>
<proteinExistence type="predicted"/>
<dbReference type="Gene3D" id="3.30.420.10">
    <property type="entry name" value="Ribonuclease H-like superfamily/Ribonuclease H"/>
    <property type="match status" value="1"/>
</dbReference>
<dbReference type="SUPFAM" id="SSF53098">
    <property type="entry name" value="Ribonuclease H-like"/>
    <property type="match status" value="1"/>
</dbReference>
<evidence type="ECO:0000256" key="2">
    <source>
        <dbReference type="PROSITE-ProRule" id="PRU00047"/>
    </source>
</evidence>
<organism evidence="6 7">
    <name type="scientific">Cannabis sativa</name>
    <name type="common">Hemp</name>
    <name type="synonym">Marijuana</name>
    <dbReference type="NCBI Taxonomy" id="3483"/>
    <lineage>
        <taxon>Eukaryota</taxon>
        <taxon>Viridiplantae</taxon>
        <taxon>Streptophyta</taxon>
        <taxon>Embryophyta</taxon>
        <taxon>Tracheophyta</taxon>
        <taxon>Spermatophyta</taxon>
        <taxon>Magnoliopsida</taxon>
        <taxon>eudicotyledons</taxon>
        <taxon>Gunneridae</taxon>
        <taxon>Pentapetalae</taxon>
        <taxon>rosids</taxon>
        <taxon>fabids</taxon>
        <taxon>Rosales</taxon>
        <taxon>Cannabaceae</taxon>
        <taxon>Cannabis</taxon>
    </lineage>
</organism>
<evidence type="ECO:0000313" key="7">
    <source>
        <dbReference type="Proteomes" id="UP000596661"/>
    </source>
</evidence>
<dbReference type="Pfam" id="PF22936">
    <property type="entry name" value="Pol_BBD"/>
    <property type="match status" value="1"/>
</dbReference>
<feature type="compositionally biased region" description="Low complexity" evidence="3">
    <location>
        <begin position="246"/>
        <end position="259"/>
    </location>
</feature>
<dbReference type="PANTHER" id="PTHR11439:SF467">
    <property type="entry name" value="INTEGRASE CATALYTIC DOMAIN-CONTAINING PROTEIN"/>
    <property type="match status" value="1"/>
</dbReference>
<dbReference type="GO" id="GO:0015074">
    <property type="term" value="P:DNA integration"/>
    <property type="evidence" value="ECO:0007669"/>
    <property type="project" value="InterPro"/>
</dbReference>
<sequence>MSTQGDNGDNGNGHGVQIDPPAAIRIEQPQAQIPLPNNHLLPLNLRFDRTNYTLWQSLVLAAVRAYNLDGYILGTIPQPPAILAGNIPNPDIQQWIRFDQFLMHWLMNSVTEHMLGHVIHCHTSSEIWTTFAQLFATRSRARLLQLQNLLQTTKKGSLSIEDYILKMIQHADGLAAAGQPLNDDDLVLYILGGLRSEYEAVIVNLTSRSESLSLSEVQFMLQSQEMRIQQHTTDSLHNVQANIANTNTSSTRGSFSNRGSRGGYRGGRSYNSNRGGRGNRPVCQLCGRAGHIATKCYHRFDITFTGAASTSSNNGENPQALLFESNSNTDISTAWYLDNGATHHMTNDAENLTTATDYKGKAKVVVGNGSSLSIHHLGTSSVPTILPNQSLLLQDILHVPNVTKNLLSISKFTKDNNVTIEFDDLSCLIKDKKTSRVLLQGHLNDGLYKLKVSPPTTQETIKKLTVSQPLAYNHTTTSNPIQDKSQIANIWHCRLGHPSPFILNKVLSQVVPHAKCNQLAFCNACQIGKLHQFSFKATKNKTVQPFQLVLTDVWGPSFYPSSNGFRYYVSFMDDFTKFVWIFPMKNKFEVCSIFSQFNTLVERQFHTQIKSVQSDLGKEFEPLYKLYKNLGIVQRNSCPHTHQQQVQNQHPMMTRSKHGIYKPKLYVAQINNEVEPTTIKAALASAKWNAAMQHEITALKNKKTWILIPRTLDMIIVQNKWVYRIKFYPDGTVERLKARLVAKGFQQTVGIDYFETYSPVIKPCTIRIMFTLAATYGCEIQQIDINHAFLNGELQEDVYMAQPQGFVDPNYPDYVCKLQKAIYCLKQAPMAWFETLKNTLLSWGYTNSKSDTSLFFTNTTGSLLLILVYVDDILITGANASQVHRTGNTISLNQQKYICDLLAKTQLLDSKSQPTPMCSSTKIIATTGTPMQNPTQYRSIIGALQYLTMTRPDISFSVNRLSQYMQQPSSKHWVACKRILRYLSGTKDIGLTFRPSTRLDIQGCTDADWAGCHDDRKLTSGYCIFLGGNLISWCSKKQTVVARSSAESEYRALALATSELIWIESILTELSISLPQCPNLWCDNMGAGSLASNPIFHARTKHIEVDLHFVRDRVLSHKPDVRYVESEHQIIDLFNKPLPTSTFHYFLDKLTHGLPQALT</sequence>
<dbReference type="Pfam" id="PF07727">
    <property type="entry name" value="RVT_2"/>
    <property type="match status" value="1"/>
</dbReference>
<name>A0A803NGE1_CANSA</name>
<keyword evidence="1" id="KW-0645">Protease</keyword>
<evidence type="ECO:0000256" key="1">
    <source>
        <dbReference type="ARBA" id="ARBA00022750"/>
    </source>
</evidence>
<dbReference type="PROSITE" id="PS50158">
    <property type="entry name" value="ZF_CCHC"/>
    <property type="match status" value="1"/>
</dbReference>
<dbReference type="CDD" id="cd09272">
    <property type="entry name" value="RNase_HI_RT_Ty1"/>
    <property type="match status" value="1"/>
</dbReference>
<evidence type="ECO:0000313" key="6">
    <source>
        <dbReference type="EnsemblPlants" id="cds.evm.model.01.1284"/>
    </source>
</evidence>
<dbReference type="SUPFAM" id="SSF56672">
    <property type="entry name" value="DNA/RNA polymerases"/>
    <property type="match status" value="1"/>
</dbReference>
<dbReference type="InterPro" id="IPR001584">
    <property type="entry name" value="Integrase_cat-core"/>
</dbReference>
<dbReference type="InterPro" id="IPR025724">
    <property type="entry name" value="GAG-pre-integrase_dom"/>
</dbReference>
<dbReference type="PROSITE" id="PS50994">
    <property type="entry name" value="INTEGRASE"/>
    <property type="match status" value="1"/>
</dbReference>
<dbReference type="EMBL" id="UZAU01000024">
    <property type="status" value="NOT_ANNOTATED_CDS"/>
    <property type="molecule type" value="Genomic_DNA"/>
</dbReference>
<evidence type="ECO:0000259" key="4">
    <source>
        <dbReference type="PROSITE" id="PS50158"/>
    </source>
</evidence>
<keyword evidence="2" id="KW-0862">Zinc</keyword>
<dbReference type="AlphaFoldDB" id="A0A803NGE1"/>
<dbReference type="GO" id="GO:0003676">
    <property type="term" value="F:nucleic acid binding"/>
    <property type="evidence" value="ECO:0007669"/>
    <property type="project" value="InterPro"/>
</dbReference>
<feature type="domain" description="Integrase catalytic" evidence="5">
    <location>
        <begin position="541"/>
        <end position="645"/>
    </location>
</feature>
<dbReference type="InterPro" id="IPR013103">
    <property type="entry name" value="RVT_2"/>
</dbReference>
<keyword evidence="2" id="KW-0479">Metal-binding</keyword>
<feature type="region of interest" description="Disordered" evidence="3">
    <location>
        <begin position="246"/>
        <end position="277"/>
    </location>
</feature>
<dbReference type="Gramene" id="evm.model.01.1284">
    <property type="protein sequence ID" value="cds.evm.model.01.1284"/>
    <property type="gene ID" value="evm.TU.01.1284"/>
</dbReference>